<keyword evidence="1" id="KW-0812">Transmembrane</keyword>
<gene>
    <name evidence="2" type="ORF">J2S02_004806</name>
</gene>
<keyword evidence="1" id="KW-0472">Membrane</keyword>
<evidence type="ECO:0000313" key="3">
    <source>
        <dbReference type="Proteomes" id="UP001232245"/>
    </source>
</evidence>
<feature type="transmembrane region" description="Helical" evidence="1">
    <location>
        <begin position="44"/>
        <end position="63"/>
    </location>
</feature>
<evidence type="ECO:0000313" key="2">
    <source>
        <dbReference type="EMBL" id="MDQ0228423.1"/>
    </source>
</evidence>
<keyword evidence="1" id="KW-1133">Transmembrane helix</keyword>
<evidence type="ECO:0000256" key="1">
    <source>
        <dbReference type="SAM" id="Phobius"/>
    </source>
</evidence>
<protein>
    <submittedName>
        <fullName evidence="2">Uncharacterized protein</fullName>
    </submittedName>
</protein>
<organism evidence="2 3">
    <name type="scientific">Metabacillus niabensis</name>
    <dbReference type="NCBI Taxonomy" id="324854"/>
    <lineage>
        <taxon>Bacteria</taxon>
        <taxon>Bacillati</taxon>
        <taxon>Bacillota</taxon>
        <taxon>Bacilli</taxon>
        <taxon>Bacillales</taxon>
        <taxon>Bacillaceae</taxon>
        <taxon>Metabacillus</taxon>
    </lineage>
</organism>
<sequence>MVIFDLLKTILCFGFAVVVLSVTIYWTMYHLIGKKYVDDDTKLQVLNVLCKALSFVFAVLLISSNTSFV</sequence>
<feature type="transmembrane region" description="Helical" evidence="1">
    <location>
        <begin position="6"/>
        <end position="32"/>
    </location>
</feature>
<dbReference type="EMBL" id="JAUSTZ010000021">
    <property type="protein sequence ID" value="MDQ0228423.1"/>
    <property type="molecule type" value="Genomic_DNA"/>
</dbReference>
<comment type="caution">
    <text evidence="2">The sequence shown here is derived from an EMBL/GenBank/DDBJ whole genome shotgun (WGS) entry which is preliminary data.</text>
</comment>
<proteinExistence type="predicted"/>
<accession>A0ABT9Z9Y3</accession>
<dbReference type="Proteomes" id="UP001232245">
    <property type="component" value="Unassembled WGS sequence"/>
</dbReference>
<name>A0ABT9Z9Y3_9BACI</name>
<reference evidence="2 3" key="1">
    <citation type="submission" date="2023-07" db="EMBL/GenBank/DDBJ databases">
        <title>Genomic Encyclopedia of Type Strains, Phase IV (KMG-IV): sequencing the most valuable type-strain genomes for metagenomic binning, comparative biology and taxonomic classification.</title>
        <authorList>
            <person name="Goeker M."/>
        </authorList>
    </citation>
    <scope>NUCLEOTIDE SEQUENCE [LARGE SCALE GENOMIC DNA]</scope>
    <source>
        <strain evidence="2 3">DSM 17723</strain>
    </source>
</reference>
<keyword evidence="3" id="KW-1185">Reference proteome</keyword>